<name>A0A3R7R0H2_PENVA</name>
<comment type="similarity">
    <text evidence="1">Belongs to the peptidase S10 family.</text>
</comment>
<dbReference type="GO" id="GO:0004185">
    <property type="term" value="F:serine-type carboxypeptidase activity"/>
    <property type="evidence" value="ECO:0007669"/>
    <property type="project" value="InterPro"/>
</dbReference>
<dbReference type="InterPro" id="IPR001563">
    <property type="entry name" value="Peptidase_S10"/>
</dbReference>
<dbReference type="Proteomes" id="UP000283509">
    <property type="component" value="Unassembled WGS sequence"/>
</dbReference>
<dbReference type="InterPro" id="IPR029058">
    <property type="entry name" value="AB_hydrolase_fold"/>
</dbReference>
<keyword evidence="2" id="KW-0645">Protease</keyword>
<keyword evidence="2" id="KW-0121">Carboxypeptidase</keyword>
<keyword evidence="3" id="KW-1185">Reference proteome</keyword>
<organism evidence="2 3">
    <name type="scientific">Penaeus vannamei</name>
    <name type="common">Whiteleg shrimp</name>
    <name type="synonym">Litopenaeus vannamei</name>
    <dbReference type="NCBI Taxonomy" id="6689"/>
    <lineage>
        <taxon>Eukaryota</taxon>
        <taxon>Metazoa</taxon>
        <taxon>Ecdysozoa</taxon>
        <taxon>Arthropoda</taxon>
        <taxon>Crustacea</taxon>
        <taxon>Multicrustacea</taxon>
        <taxon>Malacostraca</taxon>
        <taxon>Eumalacostraca</taxon>
        <taxon>Eucarida</taxon>
        <taxon>Decapoda</taxon>
        <taxon>Dendrobranchiata</taxon>
        <taxon>Penaeoidea</taxon>
        <taxon>Penaeidae</taxon>
        <taxon>Penaeus</taxon>
    </lineage>
</organism>
<dbReference type="AlphaFoldDB" id="A0A3R7R0H2"/>
<gene>
    <name evidence="2" type="ORF">C7M84_003753</name>
</gene>
<evidence type="ECO:0000313" key="3">
    <source>
        <dbReference type="Proteomes" id="UP000283509"/>
    </source>
</evidence>
<dbReference type="EMBL" id="QCYY01000151">
    <property type="protein sequence ID" value="ROT85918.1"/>
    <property type="molecule type" value="Genomic_DNA"/>
</dbReference>
<evidence type="ECO:0000313" key="2">
    <source>
        <dbReference type="EMBL" id="ROT85918.1"/>
    </source>
</evidence>
<dbReference type="OrthoDB" id="443318at2759"/>
<keyword evidence="2" id="KW-0378">Hydrolase</keyword>
<accession>A0A3R7R0H2</accession>
<reference evidence="2 3" key="1">
    <citation type="submission" date="2018-04" db="EMBL/GenBank/DDBJ databases">
        <authorList>
            <person name="Zhang X."/>
            <person name="Yuan J."/>
            <person name="Li F."/>
            <person name="Xiang J."/>
        </authorList>
    </citation>
    <scope>NUCLEOTIDE SEQUENCE [LARGE SCALE GENOMIC DNA]</scope>
    <source>
        <tissue evidence="2">Muscle</tissue>
    </source>
</reference>
<dbReference type="Gene3D" id="3.40.50.1820">
    <property type="entry name" value="alpha/beta hydrolase"/>
    <property type="match status" value="1"/>
</dbReference>
<dbReference type="Pfam" id="PF00450">
    <property type="entry name" value="Peptidase_S10"/>
    <property type="match status" value="1"/>
</dbReference>
<dbReference type="SUPFAM" id="SSF53474">
    <property type="entry name" value="alpha/beta-Hydrolases"/>
    <property type="match status" value="1"/>
</dbReference>
<protein>
    <submittedName>
        <fullName evidence="2">Putative retinoid-inducible serine carboxypeptidase-like</fullName>
    </submittedName>
</protein>
<dbReference type="GO" id="GO:0006508">
    <property type="term" value="P:proteolysis"/>
    <property type="evidence" value="ECO:0007669"/>
    <property type="project" value="InterPro"/>
</dbReference>
<evidence type="ECO:0000256" key="1">
    <source>
        <dbReference type="ARBA" id="ARBA00009431"/>
    </source>
</evidence>
<sequence length="279" mass="30698">MFTQAIQQKKITCQLAGVALGDSWVSPVDAVLSWGPYLHSVSLVDSIGLKKVNSKAQEVANAVKAGKMGDATKLWSEAEEVVENVTNGVNFYNILNHDKDDARSNHIGHQREHTFTSPQIELLYKRHVESVSSVLDKLMNGPIRDKLKVIPKNVTWGGQSAQVFEALSDDFMTSAVQNVEVLLNTTSMAVVVYNGQLDLIVDTPGVEKWVEGMKWAGTSHWISAARKPIESSAGVTEAFSKNFKNFTFYWILKAGHMVPADAGDIAMKVMKEIVGVKDH</sequence>
<comment type="caution">
    <text evidence="2">The sequence shown here is derived from an EMBL/GenBank/DDBJ whole genome shotgun (WGS) entry which is preliminary data.</text>
</comment>
<proteinExistence type="inferred from homology"/>
<reference evidence="2 3" key="2">
    <citation type="submission" date="2019-01" db="EMBL/GenBank/DDBJ databases">
        <title>The decoding of complex shrimp genome reveals the adaptation for benthos swimmer, frequently molting mechanism and breeding impact on genome.</title>
        <authorList>
            <person name="Sun Y."/>
            <person name="Gao Y."/>
            <person name="Yu Y."/>
        </authorList>
    </citation>
    <scope>NUCLEOTIDE SEQUENCE [LARGE SCALE GENOMIC DNA]</scope>
    <source>
        <tissue evidence="2">Muscle</tissue>
    </source>
</reference>